<dbReference type="Proteomes" id="UP000183635">
    <property type="component" value="Unassembled WGS sequence"/>
</dbReference>
<evidence type="ECO:0000256" key="3">
    <source>
        <dbReference type="ARBA" id="ARBA00023163"/>
    </source>
</evidence>
<reference evidence="5 6" key="1">
    <citation type="submission" date="2016-10" db="EMBL/GenBank/DDBJ databases">
        <authorList>
            <person name="de Groot N.N."/>
        </authorList>
    </citation>
    <scope>NUCLEOTIDE SEQUENCE [LARGE SCALE GENOMIC DNA]</scope>
    <source>
        <strain evidence="5 6">DSM 8537</strain>
    </source>
</reference>
<dbReference type="SMART" id="SM00895">
    <property type="entry name" value="FCD"/>
    <property type="match status" value="1"/>
</dbReference>
<evidence type="ECO:0000313" key="5">
    <source>
        <dbReference type="EMBL" id="SFH39951.1"/>
    </source>
</evidence>
<dbReference type="PANTHER" id="PTHR43537:SF24">
    <property type="entry name" value="GLUCONATE OPERON TRANSCRIPTIONAL REPRESSOR"/>
    <property type="match status" value="1"/>
</dbReference>
<dbReference type="PANTHER" id="PTHR43537">
    <property type="entry name" value="TRANSCRIPTIONAL REGULATOR, GNTR FAMILY"/>
    <property type="match status" value="1"/>
</dbReference>
<evidence type="ECO:0000313" key="6">
    <source>
        <dbReference type="Proteomes" id="UP000183635"/>
    </source>
</evidence>
<dbReference type="InterPro" id="IPR008920">
    <property type="entry name" value="TF_FadR/GntR_C"/>
</dbReference>
<dbReference type="InterPro" id="IPR036388">
    <property type="entry name" value="WH-like_DNA-bd_sf"/>
</dbReference>
<keyword evidence="3" id="KW-0804">Transcription</keyword>
<dbReference type="SUPFAM" id="SSF46785">
    <property type="entry name" value="Winged helix' DNA-binding domain"/>
    <property type="match status" value="1"/>
</dbReference>
<name>A0A1I2ZS86_9RHOB</name>
<dbReference type="InterPro" id="IPR036390">
    <property type="entry name" value="WH_DNA-bd_sf"/>
</dbReference>
<dbReference type="AlphaFoldDB" id="A0A1I2ZS86"/>
<dbReference type="Gene3D" id="1.20.120.530">
    <property type="entry name" value="GntR ligand-binding domain-like"/>
    <property type="match status" value="1"/>
</dbReference>
<feature type="domain" description="GntR C-terminal" evidence="4">
    <location>
        <begin position="79"/>
        <end position="208"/>
    </location>
</feature>
<dbReference type="SUPFAM" id="SSF48008">
    <property type="entry name" value="GntR ligand-binding domain-like"/>
    <property type="match status" value="1"/>
</dbReference>
<accession>A0A1I2ZS86</accession>
<dbReference type="EMBL" id="FOPU01000010">
    <property type="protein sequence ID" value="SFH39951.1"/>
    <property type="molecule type" value="Genomic_DNA"/>
</dbReference>
<gene>
    <name evidence="5" type="ORF">SAMN04488021_11015</name>
</gene>
<evidence type="ECO:0000259" key="4">
    <source>
        <dbReference type="SMART" id="SM00895"/>
    </source>
</evidence>
<sequence>MAGEDMLNTRAQTALVGALRRGELRAGQFVSMPQLVDVLGLPLAAVREATRHASASGWLEIIPKRGVQIMDARPELIRDSLDLRMVLDQEGARRRIQDQTALADLDALRRSHEQMLEAAGGPASAELSPRAIAVDLSLHDFLAGGLDNPLLRASYDANRIRIAIIQRVRPFVQERILSAMQEHLAIIDAVQAGDAAAAVEAIAHHCRRTQHWWGVPTTFPPRDHSPA</sequence>
<protein>
    <submittedName>
        <fullName evidence="5">DNA-binding transcriptional regulator, GntR family</fullName>
    </submittedName>
</protein>
<organism evidence="5 6">
    <name type="scientific">Paracoccus aminovorans</name>
    <dbReference type="NCBI Taxonomy" id="34004"/>
    <lineage>
        <taxon>Bacteria</taxon>
        <taxon>Pseudomonadati</taxon>
        <taxon>Pseudomonadota</taxon>
        <taxon>Alphaproteobacteria</taxon>
        <taxon>Rhodobacterales</taxon>
        <taxon>Paracoccaceae</taxon>
        <taxon>Paracoccus</taxon>
    </lineage>
</organism>
<evidence type="ECO:0000256" key="2">
    <source>
        <dbReference type="ARBA" id="ARBA00023125"/>
    </source>
</evidence>
<dbReference type="Pfam" id="PF07729">
    <property type="entry name" value="FCD"/>
    <property type="match status" value="1"/>
</dbReference>
<keyword evidence="6" id="KW-1185">Reference proteome</keyword>
<keyword evidence="1" id="KW-0805">Transcription regulation</keyword>
<dbReference type="GO" id="GO:0003677">
    <property type="term" value="F:DNA binding"/>
    <property type="evidence" value="ECO:0007669"/>
    <property type="project" value="UniProtKB-KW"/>
</dbReference>
<dbReference type="STRING" id="34004.SAMN04488021_11015"/>
<dbReference type="InterPro" id="IPR011711">
    <property type="entry name" value="GntR_C"/>
</dbReference>
<dbReference type="Gene3D" id="1.10.10.10">
    <property type="entry name" value="Winged helix-like DNA-binding domain superfamily/Winged helix DNA-binding domain"/>
    <property type="match status" value="1"/>
</dbReference>
<keyword evidence="2 5" id="KW-0238">DNA-binding</keyword>
<proteinExistence type="predicted"/>
<evidence type="ECO:0000256" key="1">
    <source>
        <dbReference type="ARBA" id="ARBA00023015"/>
    </source>
</evidence>